<dbReference type="EMBL" id="JQCR01000002">
    <property type="protein sequence ID" value="KGE19802.1"/>
    <property type="molecule type" value="Genomic_DNA"/>
</dbReference>
<evidence type="ECO:0000313" key="3">
    <source>
        <dbReference type="Proteomes" id="UP000029734"/>
    </source>
</evidence>
<dbReference type="InterPro" id="IPR008949">
    <property type="entry name" value="Isoprenoid_synthase_dom_sf"/>
</dbReference>
<evidence type="ECO:0008006" key="4">
    <source>
        <dbReference type="Google" id="ProtNLM"/>
    </source>
</evidence>
<reference evidence="2 3" key="1">
    <citation type="submission" date="2014-08" db="EMBL/GenBank/DDBJ databases">
        <authorList>
            <person name="den Bakker H.C."/>
        </authorList>
    </citation>
    <scope>NUCLEOTIDE SEQUENCE [LARGE SCALE GENOMIC DNA]</scope>
    <source>
        <strain evidence="2 3">DSM 18334</strain>
    </source>
</reference>
<name>A0A098ME40_9BACL</name>
<accession>A0A098ME40</accession>
<evidence type="ECO:0000313" key="2">
    <source>
        <dbReference type="EMBL" id="KGE19802.1"/>
    </source>
</evidence>
<dbReference type="GO" id="GO:0004659">
    <property type="term" value="F:prenyltransferase activity"/>
    <property type="evidence" value="ECO:0007669"/>
    <property type="project" value="InterPro"/>
</dbReference>
<dbReference type="Gene3D" id="1.10.600.10">
    <property type="entry name" value="Farnesyl Diphosphate Synthase"/>
    <property type="match status" value="1"/>
</dbReference>
<gene>
    <name evidence="2" type="ORF">PWYN_10970</name>
</gene>
<dbReference type="GO" id="GO:0008299">
    <property type="term" value="P:isoprenoid biosynthetic process"/>
    <property type="evidence" value="ECO:0007669"/>
    <property type="project" value="InterPro"/>
</dbReference>
<dbReference type="AlphaFoldDB" id="A0A098ME40"/>
<comment type="similarity">
    <text evidence="1">Belongs to the FPP/GGPP synthase family.</text>
</comment>
<reference evidence="2 3" key="2">
    <citation type="submission" date="2014-10" db="EMBL/GenBank/DDBJ databases">
        <title>Comparative genomics of the Paenibacillus odorifer group.</title>
        <authorList>
            <person name="Tsai Y.-C."/>
            <person name="Martin N."/>
            <person name="Korlach J."/>
            <person name="Wiedmann M."/>
        </authorList>
    </citation>
    <scope>NUCLEOTIDE SEQUENCE [LARGE SCALE GENOMIC DNA]</scope>
    <source>
        <strain evidence="2 3">DSM 18334</strain>
    </source>
</reference>
<dbReference type="eggNOG" id="COG0142">
    <property type="taxonomic scope" value="Bacteria"/>
</dbReference>
<dbReference type="SUPFAM" id="SSF48576">
    <property type="entry name" value="Terpenoid synthases"/>
    <property type="match status" value="1"/>
</dbReference>
<sequence>MNTETIIEEIFTEINERTLFDKYNNGSEAGILQVIDLRHMLKQFSWGLLYLYIYSFRNKPIVKEDITLAANIEMLCLSSKILDDLLDEDKPAIAESIGNNNVIFLFADLLIESLSRLHTHSSNERGYVHLQSAMLGEWMDVNKTVIDGITEQQYLNQILPKTVAILKLVAAFADPEEQVFWEKFLTYAGTAMQLSNDLHAVFNDTKSDLPKLKPTLPLLKMLEISDENTKAEMKMTLVSYAAGGISIAALREAIIASGSLEYCILTRELCKDKCSQMLYERFPENVNLNAGLLMYLGLVTV</sequence>
<organism evidence="2 3">
    <name type="scientific">Paenibacillus wynnii</name>
    <dbReference type="NCBI Taxonomy" id="268407"/>
    <lineage>
        <taxon>Bacteria</taxon>
        <taxon>Bacillati</taxon>
        <taxon>Bacillota</taxon>
        <taxon>Bacilli</taxon>
        <taxon>Bacillales</taxon>
        <taxon>Paenibacillaceae</taxon>
        <taxon>Paenibacillus</taxon>
    </lineage>
</organism>
<keyword evidence="3" id="KW-1185">Reference proteome</keyword>
<dbReference type="RefSeq" id="WP_036651212.1">
    <property type="nucleotide sequence ID" value="NZ_JQCR01000002.1"/>
</dbReference>
<proteinExistence type="inferred from homology"/>
<dbReference type="Proteomes" id="UP000029734">
    <property type="component" value="Unassembled WGS sequence"/>
</dbReference>
<evidence type="ECO:0000256" key="1">
    <source>
        <dbReference type="RuleBase" id="RU004466"/>
    </source>
</evidence>
<keyword evidence="1" id="KW-0808">Transferase</keyword>
<comment type="caution">
    <text evidence="2">The sequence shown here is derived from an EMBL/GenBank/DDBJ whole genome shotgun (WGS) entry which is preliminary data.</text>
</comment>
<dbReference type="STRING" id="268407.PWYN_10970"/>
<dbReference type="InterPro" id="IPR000092">
    <property type="entry name" value="Polyprenyl_synt"/>
</dbReference>
<dbReference type="Pfam" id="PF00348">
    <property type="entry name" value="polyprenyl_synt"/>
    <property type="match status" value="1"/>
</dbReference>
<protein>
    <recommendedName>
        <fullName evidence="4">Polyprenyl synthetase</fullName>
    </recommendedName>
</protein>